<keyword evidence="2" id="KW-1185">Reference proteome</keyword>
<proteinExistence type="predicted"/>
<evidence type="ECO:0000313" key="2">
    <source>
        <dbReference type="Proteomes" id="UP000708208"/>
    </source>
</evidence>
<organism evidence="1 2">
    <name type="scientific">Allacma fusca</name>
    <dbReference type="NCBI Taxonomy" id="39272"/>
    <lineage>
        <taxon>Eukaryota</taxon>
        <taxon>Metazoa</taxon>
        <taxon>Ecdysozoa</taxon>
        <taxon>Arthropoda</taxon>
        <taxon>Hexapoda</taxon>
        <taxon>Collembola</taxon>
        <taxon>Symphypleona</taxon>
        <taxon>Sminthuridae</taxon>
        <taxon>Allacma</taxon>
    </lineage>
</organism>
<name>A0A8J2KWX8_9HEXA</name>
<reference evidence="1" key="1">
    <citation type="submission" date="2021-06" db="EMBL/GenBank/DDBJ databases">
        <authorList>
            <person name="Hodson N. C."/>
            <person name="Mongue J. A."/>
            <person name="Jaron S. K."/>
        </authorList>
    </citation>
    <scope>NUCLEOTIDE SEQUENCE</scope>
</reference>
<comment type="caution">
    <text evidence="1">The sequence shown here is derived from an EMBL/GenBank/DDBJ whole genome shotgun (WGS) entry which is preliminary data.</text>
</comment>
<feature type="non-terminal residue" evidence="1">
    <location>
        <position position="1"/>
    </location>
</feature>
<gene>
    <name evidence="1" type="ORF">AFUS01_LOCUS31136</name>
</gene>
<protein>
    <submittedName>
        <fullName evidence="1">Uncharacterized protein</fullName>
    </submittedName>
</protein>
<dbReference type="Proteomes" id="UP000708208">
    <property type="component" value="Unassembled WGS sequence"/>
</dbReference>
<accession>A0A8J2KWX8</accession>
<dbReference type="AlphaFoldDB" id="A0A8J2KWX8"/>
<dbReference type="EMBL" id="CAJVCH010489350">
    <property type="protein sequence ID" value="CAG7820764.1"/>
    <property type="molecule type" value="Genomic_DNA"/>
</dbReference>
<evidence type="ECO:0000313" key="1">
    <source>
        <dbReference type="EMBL" id="CAG7820764.1"/>
    </source>
</evidence>
<sequence length="57" mass="6528">MSCRNKWSGVLLIIAFNVLIYFARSFPVLTHYQGNPRLGPFFEGDITSNPWDRNGLP</sequence>